<dbReference type="Gene3D" id="3.40.50.300">
    <property type="entry name" value="P-loop containing nucleotide triphosphate hydrolases"/>
    <property type="match status" value="1"/>
</dbReference>
<keyword evidence="1" id="KW-1133">Transmembrane helix</keyword>
<dbReference type="EMBL" id="JAUTXT010000098">
    <property type="protein sequence ID" value="KAK3669212.1"/>
    <property type="molecule type" value="Genomic_DNA"/>
</dbReference>
<evidence type="ECO:0000256" key="1">
    <source>
        <dbReference type="SAM" id="Phobius"/>
    </source>
</evidence>
<keyword evidence="1" id="KW-0472">Membrane</keyword>
<dbReference type="PANTHER" id="PTHR36978">
    <property type="entry name" value="P-LOOP CONTAINING NUCLEOTIDE TRIPHOSPHATE HYDROLASE"/>
    <property type="match status" value="1"/>
</dbReference>
<gene>
    <name evidence="2" type="ORF">LTR78_010909</name>
</gene>
<dbReference type="InterPro" id="IPR027417">
    <property type="entry name" value="P-loop_NTPase"/>
</dbReference>
<organism evidence="2 3">
    <name type="scientific">Recurvomyces mirabilis</name>
    <dbReference type="NCBI Taxonomy" id="574656"/>
    <lineage>
        <taxon>Eukaryota</taxon>
        <taxon>Fungi</taxon>
        <taxon>Dikarya</taxon>
        <taxon>Ascomycota</taxon>
        <taxon>Pezizomycotina</taxon>
        <taxon>Dothideomycetes</taxon>
        <taxon>Dothideomycetidae</taxon>
        <taxon>Mycosphaerellales</taxon>
        <taxon>Teratosphaeriaceae</taxon>
        <taxon>Recurvomyces</taxon>
    </lineage>
</organism>
<dbReference type="SUPFAM" id="SSF52540">
    <property type="entry name" value="P-loop containing nucleoside triphosphate hydrolases"/>
    <property type="match status" value="1"/>
</dbReference>
<sequence length="259" mass="29462">MHVQRSYTNPITPNILPAMQLALEILGYPTYHMTSMIRDMPDADMWIEAHDAKFFPKSGAPKLDRVFWDKLLGHVSATTDLPCAAFHEELLAAYPDVKCVLVERGVESWYKSWHDVQIANYDSYIFPFVAYLDPDLIGKMWTVATDCVLKGFVGGHSKRELEEKSRDAYRAHNQAVKHHVPRAQLLLYKLGSGWEPLCEFLGKPVPDVPFPRVNETEMVNEYVQVLIGMGFKRFLTRWTTLASASAVVLAGAGFAWWSR</sequence>
<keyword evidence="1" id="KW-0812">Transmembrane</keyword>
<dbReference type="Pfam" id="PF17784">
    <property type="entry name" value="Sulfotransfer_4"/>
    <property type="match status" value="1"/>
</dbReference>
<reference evidence="2" key="1">
    <citation type="submission" date="2023-07" db="EMBL/GenBank/DDBJ databases">
        <title>Black Yeasts Isolated from many extreme environments.</title>
        <authorList>
            <person name="Coleine C."/>
            <person name="Stajich J.E."/>
            <person name="Selbmann L."/>
        </authorList>
    </citation>
    <scope>NUCLEOTIDE SEQUENCE</scope>
    <source>
        <strain evidence="2">CCFEE 5485</strain>
    </source>
</reference>
<keyword evidence="3" id="KW-1185">Reference proteome</keyword>
<accession>A0AAE0TM10</accession>
<dbReference type="InterPro" id="IPR040632">
    <property type="entry name" value="Sulfotransfer_4"/>
</dbReference>
<evidence type="ECO:0000313" key="2">
    <source>
        <dbReference type="EMBL" id="KAK3669212.1"/>
    </source>
</evidence>
<evidence type="ECO:0000313" key="3">
    <source>
        <dbReference type="Proteomes" id="UP001274830"/>
    </source>
</evidence>
<proteinExistence type="predicted"/>
<protein>
    <submittedName>
        <fullName evidence="2">Uncharacterized protein</fullName>
    </submittedName>
</protein>
<dbReference type="PANTHER" id="PTHR36978:SF4">
    <property type="entry name" value="P-LOOP CONTAINING NUCLEOSIDE TRIPHOSPHATE HYDROLASE PROTEIN"/>
    <property type="match status" value="1"/>
</dbReference>
<feature type="transmembrane region" description="Helical" evidence="1">
    <location>
        <begin position="238"/>
        <end position="257"/>
    </location>
</feature>
<name>A0AAE0TM10_9PEZI</name>
<comment type="caution">
    <text evidence="2">The sequence shown here is derived from an EMBL/GenBank/DDBJ whole genome shotgun (WGS) entry which is preliminary data.</text>
</comment>
<dbReference type="Proteomes" id="UP001274830">
    <property type="component" value="Unassembled WGS sequence"/>
</dbReference>
<dbReference type="AlphaFoldDB" id="A0AAE0TM10"/>